<dbReference type="AlphaFoldDB" id="A0AAV4W609"/>
<gene>
    <name evidence="1" type="ORF">CDAR_448101</name>
</gene>
<accession>A0AAV4W609</accession>
<comment type="caution">
    <text evidence="1">The sequence shown here is derived from an EMBL/GenBank/DDBJ whole genome shotgun (WGS) entry which is preliminary data.</text>
</comment>
<name>A0AAV4W609_9ARAC</name>
<proteinExistence type="predicted"/>
<evidence type="ECO:0000313" key="2">
    <source>
        <dbReference type="Proteomes" id="UP001054837"/>
    </source>
</evidence>
<protein>
    <submittedName>
        <fullName evidence="1">Uncharacterized protein</fullName>
    </submittedName>
</protein>
<dbReference type="Proteomes" id="UP001054837">
    <property type="component" value="Unassembled WGS sequence"/>
</dbReference>
<organism evidence="1 2">
    <name type="scientific">Caerostris darwini</name>
    <dbReference type="NCBI Taxonomy" id="1538125"/>
    <lineage>
        <taxon>Eukaryota</taxon>
        <taxon>Metazoa</taxon>
        <taxon>Ecdysozoa</taxon>
        <taxon>Arthropoda</taxon>
        <taxon>Chelicerata</taxon>
        <taxon>Arachnida</taxon>
        <taxon>Araneae</taxon>
        <taxon>Araneomorphae</taxon>
        <taxon>Entelegynae</taxon>
        <taxon>Araneoidea</taxon>
        <taxon>Araneidae</taxon>
        <taxon>Caerostris</taxon>
    </lineage>
</organism>
<evidence type="ECO:0000313" key="1">
    <source>
        <dbReference type="EMBL" id="GIY77386.1"/>
    </source>
</evidence>
<reference evidence="1 2" key="1">
    <citation type="submission" date="2021-06" db="EMBL/GenBank/DDBJ databases">
        <title>Caerostris darwini draft genome.</title>
        <authorList>
            <person name="Kono N."/>
            <person name="Arakawa K."/>
        </authorList>
    </citation>
    <scope>NUCLEOTIDE SEQUENCE [LARGE SCALE GENOMIC DNA]</scope>
</reference>
<dbReference type="EMBL" id="BPLQ01014115">
    <property type="protein sequence ID" value="GIY77386.1"/>
    <property type="molecule type" value="Genomic_DNA"/>
</dbReference>
<sequence>MKQRLLLHPPNLKEPSLSIPSSSQVISLQGFLRGLYRCNLQFYQRQAGTRRLKVQSPFFLFPFSCRNMVNGLGGEKMLGRWATISPTMLHNYTRRIPLL</sequence>
<keyword evidence="2" id="KW-1185">Reference proteome</keyword>